<protein>
    <submittedName>
        <fullName evidence="1">Uncharacterized protein</fullName>
    </submittedName>
</protein>
<dbReference type="RefSeq" id="WP_307339488.1">
    <property type="nucleotide sequence ID" value="NZ_JAUSUD010000005.1"/>
</dbReference>
<organism evidence="1 2">
    <name type="scientific">Metabacillus malikii</name>
    <dbReference type="NCBI Taxonomy" id="1504265"/>
    <lineage>
        <taxon>Bacteria</taxon>
        <taxon>Bacillati</taxon>
        <taxon>Bacillota</taxon>
        <taxon>Bacilli</taxon>
        <taxon>Bacillales</taxon>
        <taxon>Bacillaceae</taxon>
        <taxon>Metabacillus</taxon>
    </lineage>
</organism>
<accession>A0ABT9ZDK5</accession>
<name>A0ABT9ZDK5_9BACI</name>
<gene>
    <name evidence="1" type="ORF">J2S19_001604</name>
</gene>
<dbReference type="EMBL" id="JAUSUD010000005">
    <property type="protein sequence ID" value="MDQ0230350.1"/>
    <property type="molecule type" value="Genomic_DNA"/>
</dbReference>
<proteinExistence type="predicted"/>
<keyword evidence="2" id="KW-1185">Reference proteome</keyword>
<reference evidence="1 2" key="1">
    <citation type="submission" date="2023-07" db="EMBL/GenBank/DDBJ databases">
        <title>Genomic Encyclopedia of Type Strains, Phase IV (KMG-IV): sequencing the most valuable type-strain genomes for metagenomic binning, comparative biology and taxonomic classification.</title>
        <authorList>
            <person name="Goeker M."/>
        </authorList>
    </citation>
    <scope>NUCLEOTIDE SEQUENCE [LARGE SCALE GENOMIC DNA]</scope>
    <source>
        <strain evidence="1 2">DSM 29005</strain>
    </source>
</reference>
<comment type="caution">
    <text evidence="1">The sequence shown here is derived from an EMBL/GenBank/DDBJ whole genome shotgun (WGS) entry which is preliminary data.</text>
</comment>
<dbReference type="Proteomes" id="UP001234495">
    <property type="component" value="Unassembled WGS sequence"/>
</dbReference>
<evidence type="ECO:0000313" key="1">
    <source>
        <dbReference type="EMBL" id="MDQ0230350.1"/>
    </source>
</evidence>
<sequence length="69" mass="8351">MGKIVSLSELIEKTVKPKQLKTSFTWDIMNYKTSNNYREMLFYIDWTLHFLRYSCNISFTLSYLEQLID</sequence>
<evidence type="ECO:0000313" key="2">
    <source>
        <dbReference type="Proteomes" id="UP001234495"/>
    </source>
</evidence>